<proteinExistence type="predicted"/>
<accession>A0A2W5FEV0</accession>
<reference evidence="1 2" key="1">
    <citation type="submission" date="2017-08" db="EMBL/GenBank/DDBJ databases">
        <title>Infants hospitalized years apart are colonized by the same room-sourced microbial strains.</title>
        <authorList>
            <person name="Brooks B."/>
            <person name="Olm M.R."/>
            <person name="Firek B.A."/>
            <person name="Baker R."/>
            <person name="Thomas B.C."/>
            <person name="Morowitz M.J."/>
            <person name="Banfield J.F."/>
        </authorList>
    </citation>
    <scope>NUCLEOTIDE SEQUENCE [LARGE SCALE GENOMIC DNA]</scope>
    <source>
        <strain evidence="1">S2_006_000_R2_64</strain>
    </source>
</reference>
<dbReference type="AlphaFoldDB" id="A0A2W5FEV0"/>
<name>A0A2W5FEV0_9BACT</name>
<dbReference type="PROSITE" id="PS51257">
    <property type="entry name" value="PROKAR_LIPOPROTEIN"/>
    <property type="match status" value="1"/>
</dbReference>
<organism evidence="1 2">
    <name type="scientific">Micavibrio aeruginosavorus</name>
    <dbReference type="NCBI Taxonomy" id="349221"/>
    <lineage>
        <taxon>Bacteria</taxon>
        <taxon>Pseudomonadati</taxon>
        <taxon>Bdellovibrionota</taxon>
        <taxon>Bdellovibrionia</taxon>
        <taxon>Bdellovibrionales</taxon>
        <taxon>Pseudobdellovibrionaceae</taxon>
        <taxon>Micavibrio</taxon>
    </lineage>
</organism>
<comment type="caution">
    <text evidence="1">The sequence shown here is derived from an EMBL/GenBank/DDBJ whole genome shotgun (WGS) entry which is preliminary data.</text>
</comment>
<protein>
    <recommendedName>
        <fullName evidence="3">Lipoprotein</fullName>
    </recommendedName>
</protein>
<dbReference type="Proteomes" id="UP000249739">
    <property type="component" value="Unassembled WGS sequence"/>
</dbReference>
<evidence type="ECO:0008006" key="3">
    <source>
        <dbReference type="Google" id="ProtNLM"/>
    </source>
</evidence>
<gene>
    <name evidence="1" type="ORF">DI586_09620</name>
</gene>
<sequence length="184" mass="20076">MLKFIAMSATSALLLSGCESMKSMGWPWQSGKLPNECPVTGITTDLGNLTQFRDNEIISETIIASVKPECTQDEKAVTVRLAIDFKGRLGPAGIKDAKTEASYSIPYLVAVVNPKGEIISKDIFTITMIYKAGQAEQSFPDLLEQVIPLPKGEKPADYKIMLGFQLSDEELAYNRALAAQKTAK</sequence>
<evidence type="ECO:0000313" key="2">
    <source>
        <dbReference type="Proteomes" id="UP000249739"/>
    </source>
</evidence>
<dbReference type="EMBL" id="QFOT01000129">
    <property type="protein sequence ID" value="PZP54531.1"/>
    <property type="molecule type" value="Genomic_DNA"/>
</dbReference>
<evidence type="ECO:0000313" key="1">
    <source>
        <dbReference type="EMBL" id="PZP54531.1"/>
    </source>
</evidence>